<dbReference type="EMBL" id="BMNE01000004">
    <property type="protein sequence ID" value="GGN86118.1"/>
    <property type="molecule type" value="Genomic_DNA"/>
</dbReference>
<dbReference type="InterPro" id="IPR036689">
    <property type="entry name" value="ESAT-6-like_sf"/>
</dbReference>
<comment type="caution">
    <text evidence="2">The sequence shown here is derived from an EMBL/GenBank/DDBJ whole genome shotgun (WGS) entry which is preliminary data.</text>
</comment>
<dbReference type="RefSeq" id="WP_189030616.1">
    <property type="nucleotide sequence ID" value="NZ_BMNE01000004.1"/>
</dbReference>
<dbReference type="Proteomes" id="UP000658127">
    <property type="component" value="Unassembled WGS sequence"/>
</dbReference>
<evidence type="ECO:0000313" key="2">
    <source>
        <dbReference type="EMBL" id="GGN86118.1"/>
    </source>
</evidence>
<reference evidence="3" key="1">
    <citation type="journal article" date="2019" name="Int. J. Syst. Evol. Microbiol.">
        <title>The Global Catalogue of Microorganisms (GCM) 10K type strain sequencing project: providing services to taxonomists for standard genome sequencing and annotation.</title>
        <authorList>
            <consortium name="The Broad Institute Genomics Platform"/>
            <consortium name="The Broad Institute Genome Sequencing Center for Infectious Disease"/>
            <person name="Wu L."/>
            <person name="Ma J."/>
        </authorList>
    </citation>
    <scope>NUCLEOTIDE SEQUENCE [LARGE SCALE GENOMIC DNA]</scope>
    <source>
        <strain evidence="3">CGMCC 4.7329</strain>
    </source>
</reference>
<name>A0ABQ2KLZ2_9NOCA</name>
<organism evidence="2 3">
    <name type="scientific">Nocardia rhizosphaerihabitans</name>
    <dbReference type="NCBI Taxonomy" id="1691570"/>
    <lineage>
        <taxon>Bacteria</taxon>
        <taxon>Bacillati</taxon>
        <taxon>Actinomycetota</taxon>
        <taxon>Actinomycetes</taxon>
        <taxon>Mycobacteriales</taxon>
        <taxon>Nocardiaceae</taxon>
        <taxon>Nocardia</taxon>
    </lineage>
</organism>
<proteinExistence type="predicted"/>
<sequence length="112" mass="11753">MGFSASPAEIQAFSTRMKDKHDAIDGMIRKSEGHATDVNNPSFQGAAGRAFQASMTDYLAAARALNEALYTSSDNVASVASSISDSEIDNAQQILASGEPADSVPQLNLKTT</sequence>
<evidence type="ECO:0008006" key="4">
    <source>
        <dbReference type="Google" id="ProtNLM"/>
    </source>
</evidence>
<gene>
    <name evidence="2" type="ORF">GCM10011610_41100</name>
</gene>
<dbReference type="Pfam" id="PF06013">
    <property type="entry name" value="WXG100"/>
    <property type="match status" value="1"/>
</dbReference>
<evidence type="ECO:0000313" key="3">
    <source>
        <dbReference type="Proteomes" id="UP000658127"/>
    </source>
</evidence>
<feature type="region of interest" description="Disordered" evidence="1">
    <location>
        <begin position="93"/>
        <end position="112"/>
    </location>
</feature>
<dbReference type="Gene3D" id="1.10.287.1060">
    <property type="entry name" value="ESAT-6-like"/>
    <property type="match status" value="1"/>
</dbReference>
<dbReference type="InterPro" id="IPR010310">
    <property type="entry name" value="T7SS_ESAT-6-like"/>
</dbReference>
<keyword evidence="3" id="KW-1185">Reference proteome</keyword>
<protein>
    <recommendedName>
        <fullName evidence="4">WXG100 family type VII secretion target</fullName>
    </recommendedName>
</protein>
<accession>A0ABQ2KLZ2</accession>
<dbReference type="SUPFAM" id="SSF140453">
    <property type="entry name" value="EsxAB dimer-like"/>
    <property type="match status" value="1"/>
</dbReference>
<evidence type="ECO:0000256" key="1">
    <source>
        <dbReference type="SAM" id="MobiDB-lite"/>
    </source>
</evidence>